<dbReference type="InterPro" id="IPR027417">
    <property type="entry name" value="P-loop_NTPase"/>
</dbReference>
<dbReference type="RefSeq" id="WP_183919060.1">
    <property type="nucleotide sequence ID" value="NZ_JACHBB010000010.1"/>
</dbReference>
<evidence type="ECO:0008006" key="3">
    <source>
        <dbReference type="Google" id="ProtNLM"/>
    </source>
</evidence>
<sequence>MSFKTIHASRGLEAAHVILLNADSRPGGFPSETVDDPLLILVSPDEEGFEYAGERRVMFLILSSSDITSFQSWASIRDLRVAPSFRHE</sequence>
<comment type="caution">
    <text evidence="1">The sequence shown here is derived from an EMBL/GenBank/DDBJ whole genome shotgun (WGS) entry which is preliminary data.</text>
</comment>
<accession>A0A7W8XHS5</accession>
<dbReference type="EMBL" id="JACHBC010000011">
    <property type="protein sequence ID" value="MBB5563122.1"/>
    <property type="molecule type" value="Genomic_DNA"/>
</dbReference>
<dbReference type="Proteomes" id="UP000528824">
    <property type="component" value="Unassembled WGS sequence"/>
</dbReference>
<reference evidence="1 2" key="1">
    <citation type="submission" date="2020-08" db="EMBL/GenBank/DDBJ databases">
        <title>Genomic Encyclopedia of Type Strains, Phase IV (KMG-V): Genome sequencing to study the core and pangenomes of soil and plant-associated prokaryotes.</title>
        <authorList>
            <person name="Whitman W."/>
        </authorList>
    </citation>
    <scope>NUCLEOTIDE SEQUENCE [LARGE SCALE GENOMIC DNA]</scope>
    <source>
        <strain evidence="1 2">SEMIA 4034</strain>
    </source>
</reference>
<gene>
    <name evidence="1" type="ORF">GGI59_004814</name>
</gene>
<keyword evidence="2" id="KW-1185">Reference proteome</keyword>
<evidence type="ECO:0000313" key="2">
    <source>
        <dbReference type="Proteomes" id="UP000528824"/>
    </source>
</evidence>
<dbReference type="AlphaFoldDB" id="A0A7W8XHS5"/>
<name>A0A7W8XHS5_9HYPH</name>
<proteinExistence type="predicted"/>
<evidence type="ECO:0000313" key="1">
    <source>
        <dbReference type="EMBL" id="MBB5563122.1"/>
    </source>
</evidence>
<protein>
    <recommendedName>
        <fullName evidence="3">UvrD-like helicase C-terminal domain-containing protein</fullName>
    </recommendedName>
</protein>
<organism evidence="1 2">
    <name type="scientific">Rhizobium lentis</name>
    <dbReference type="NCBI Taxonomy" id="1138194"/>
    <lineage>
        <taxon>Bacteria</taxon>
        <taxon>Pseudomonadati</taxon>
        <taxon>Pseudomonadota</taxon>
        <taxon>Alphaproteobacteria</taxon>
        <taxon>Hyphomicrobiales</taxon>
        <taxon>Rhizobiaceae</taxon>
        <taxon>Rhizobium/Agrobacterium group</taxon>
        <taxon>Rhizobium</taxon>
    </lineage>
</organism>
<dbReference type="SUPFAM" id="SSF52540">
    <property type="entry name" value="P-loop containing nucleoside triphosphate hydrolases"/>
    <property type="match status" value="1"/>
</dbReference>